<dbReference type="AlphaFoldDB" id="A0A8S0PMA9"/>
<evidence type="ECO:0000313" key="2">
    <source>
        <dbReference type="Proteomes" id="UP000594638"/>
    </source>
</evidence>
<dbReference type="EMBL" id="CACTIH010000118">
    <property type="protein sequence ID" value="CAA2954596.1"/>
    <property type="molecule type" value="Genomic_DNA"/>
</dbReference>
<protein>
    <submittedName>
        <fullName evidence="1">Uncharacterized protein</fullName>
    </submittedName>
</protein>
<evidence type="ECO:0000313" key="1">
    <source>
        <dbReference type="EMBL" id="CAA2954596.1"/>
    </source>
</evidence>
<dbReference type="Proteomes" id="UP000594638">
    <property type="component" value="Unassembled WGS sequence"/>
</dbReference>
<gene>
    <name evidence="1" type="ORF">OLEA9_A050062</name>
</gene>
<comment type="caution">
    <text evidence="1">The sequence shown here is derived from an EMBL/GenBank/DDBJ whole genome shotgun (WGS) entry which is preliminary data.</text>
</comment>
<accession>A0A8S0PMA9</accession>
<name>A0A8S0PMA9_OLEEU</name>
<sequence length="99" mass="11429">MNIPITFNFQTIGLYAYCDGEEVFEAKEEPLVSRFICFDFGDLKQGLLAILESYGPEDFKEDVADAIIQNAREIARKDEKKALVITIKKDSMRSYRKLR</sequence>
<dbReference type="Gramene" id="OE9A050062T1">
    <property type="protein sequence ID" value="OE9A050062C1"/>
    <property type="gene ID" value="OE9A050062"/>
</dbReference>
<reference evidence="1 2" key="1">
    <citation type="submission" date="2019-12" db="EMBL/GenBank/DDBJ databases">
        <authorList>
            <person name="Alioto T."/>
            <person name="Alioto T."/>
            <person name="Gomez Garrido J."/>
        </authorList>
    </citation>
    <scope>NUCLEOTIDE SEQUENCE [LARGE SCALE GENOMIC DNA]</scope>
</reference>
<keyword evidence="2" id="KW-1185">Reference proteome</keyword>
<organism evidence="1 2">
    <name type="scientific">Olea europaea subsp. europaea</name>
    <dbReference type="NCBI Taxonomy" id="158383"/>
    <lineage>
        <taxon>Eukaryota</taxon>
        <taxon>Viridiplantae</taxon>
        <taxon>Streptophyta</taxon>
        <taxon>Embryophyta</taxon>
        <taxon>Tracheophyta</taxon>
        <taxon>Spermatophyta</taxon>
        <taxon>Magnoliopsida</taxon>
        <taxon>eudicotyledons</taxon>
        <taxon>Gunneridae</taxon>
        <taxon>Pentapetalae</taxon>
        <taxon>asterids</taxon>
        <taxon>lamiids</taxon>
        <taxon>Lamiales</taxon>
        <taxon>Oleaceae</taxon>
        <taxon>Oleeae</taxon>
        <taxon>Olea</taxon>
    </lineage>
</organism>
<proteinExistence type="predicted"/>